<proteinExistence type="inferred from homology"/>
<accession>D2R3U0</accession>
<dbReference type="EMBL" id="CP001848">
    <property type="protein sequence ID" value="ADB17044.1"/>
    <property type="molecule type" value="Genomic_DNA"/>
</dbReference>
<dbReference type="InterPro" id="IPR003713">
    <property type="entry name" value="FliS"/>
</dbReference>
<keyword evidence="7" id="KW-1185">Reference proteome</keyword>
<dbReference type="Gene3D" id="1.20.120.340">
    <property type="entry name" value="Flagellar protein FliS"/>
    <property type="match status" value="1"/>
</dbReference>
<dbReference type="STRING" id="530564.Psta_2374"/>
<dbReference type="GO" id="GO:0071973">
    <property type="term" value="P:bacterial-type flagellum-dependent cell motility"/>
    <property type="evidence" value="ECO:0007669"/>
    <property type="project" value="TreeGrafter"/>
</dbReference>
<dbReference type="PANTHER" id="PTHR34773">
    <property type="entry name" value="FLAGELLAR SECRETION CHAPERONE FLIS"/>
    <property type="match status" value="1"/>
</dbReference>
<dbReference type="Pfam" id="PF02561">
    <property type="entry name" value="FliS"/>
    <property type="match status" value="1"/>
</dbReference>
<organism evidence="6 7">
    <name type="scientific">Pirellula staleyi (strain ATCC 27377 / DSM 6068 / ICPB 4128)</name>
    <name type="common">Pirella staleyi</name>
    <dbReference type="NCBI Taxonomy" id="530564"/>
    <lineage>
        <taxon>Bacteria</taxon>
        <taxon>Pseudomonadati</taxon>
        <taxon>Planctomycetota</taxon>
        <taxon>Planctomycetia</taxon>
        <taxon>Pirellulales</taxon>
        <taxon>Pirellulaceae</taxon>
        <taxon>Pirellula</taxon>
    </lineage>
</organism>
<evidence type="ECO:0008006" key="8">
    <source>
        <dbReference type="Google" id="ProtNLM"/>
    </source>
</evidence>
<comment type="subcellular location">
    <subcellularLocation>
        <location evidence="1">Cytoplasm</location>
        <location evidence="1">Cytosol</location>
    </subcellularLocation>
</comment>
<dbReference type="HOGENOM" id="CLU_1509264_0_0_0"/>
<dbReference type="InterPro" id="IPR036584">
    <property type="entry name" value="FliS_sf"/>
</dbReference>
<gene>
    <name evidence="6" type="ordered locus">Psta_2374</name>
</gene>
<keyword evidence="4" id="KW-1005">Bacterial flagellum biogenesis</keyword>
<dbReference type="GO" id="GO:0005829">
    <property type="term" value="C:cytosol"/>
    <property type="evidence" value="ECO:0007669"/>
    <property type="project" value="UniProtKB-SubCell"/>
</dbReference>
<sequence>MNDPSIDLSHSTAGSTYFETQIVTSTPQRLRLLLIQAALGTIEQCHLAESRGESAEVVRQLTKLREIVGELLSAIAPGAGPIADQVAAIYDFIYREVVATHLDQKLDRLAALVPVLEEDRLTWQLLCEQLPERVEPTTALDQEILAPRFVAEIQNVTDTGTTSFGSHQMAGSSFSFDA</sequence>
<comment type="similarity">
    <text evidence="2">Belongs to the FliS family.</text>
</comment>
<dbReference type="AlphaFoldDB" id="D2R3U0"/>
<keyword evidence="5" id="KW-0143">Chaperone</keyword>
<name>D2R3U0_PIRSD</name>
<reference evidence="6 7" key="1">
    <citation type="journal article" date="2009" name="Stand. Genomic Sci.">
        <title>Complete genome sequence of Pirellula staleyi type strain (ATCC 27377).</title>
        <authorList>
            <person name="Clum A."/>
            <person name="Tindall B.J."/>
            <person name="Sikorski J."/>
            <person name="Ivanova N."/>
            <person name="Mavrommatis K."/>
            <person name="Lucas S."/>
            <person name="Glavina del Rio T."/>
            <person name="Nolan M."/>
            <person name="Chen F."/>
            <person name="Tice H."/>
            <person name="Pitluck S."/>
            <person name="Cheng J.F."/>
            <person name="Chertkov O."/>
            <person name="Brettin T."/>
            <person name="Han C."/>
            <person name="Detter J.C."/>
            <person name="Kuske C."/>
            <person name="Bruce D."/>
            <person name="Goodwin L."/>
            <person name="Ovchinikova G."/>
            <person name="Pati A."/>
            <person name="Mikhailova N."/>
            <person name="Chen A."/>
            <person name="Palaniappan K."/>
            <person name="Land M."/>
            <person name="Hauser L."/>
            <person name="Chang Y.J."/>
            <person name="Jeffries C.D."/>
            <person name="Chain P."/>
            <person name="Rohde M."/>
            <person name="Goker M."/>
            <person name="Bristow J."/>
            <person name="Eisen J.A."/>
            <person name="Markowitz V."/>
            <person name="Hugenholtz P."/>
            <person name="Kyrpides N.C."/>
            <person name="Klenk H.P."/>
            <person name="Lapidus A."/>
        </authorList>
    </citation>
    <scope>NUCLEOTIDE SEQUENCE [LARGE SCALE GENOMIC DNA]</scope>
    <source>
        <strain evidence="7">ATCC 27377 / DSM 6068 / ICPB 4128</strain>
    </source>
</reference>
<keyword evidence="3" id="KW-0963">Cytoplasm</keyword>
<dbReference type="GO" id="GO:0044780">
    <property type="term" value="P:bacterial-type flagellum assembly"/>
    <property type="evidence" value="ECO:0007669"/>
    <property type="project" value="InterPro"/>
</dbReference>
<evidence type="ECO:0000256" key="5">
    <source>
        <dbReference type="ARBA" id="ARBA00023186"/>
    </source>
</evidence>
<dbReference type="PANTHER" id="PTHR34773:SF1">
    <property type="entry name" value="FLAGELLAR SECRETION CHAPERONE FLIS"/>
    <property type="match status" value="1"/>
</dbReference>
<protein>
    <recommendedName>
        <fullName evidence="8">Flagellar protein FliS</fullName>
    </recommendedName>
</protein>
<evidence type="ECO:0000313" key="6">
    <source>
        <dbReference type="EMBL" id="ADB17044.1"/>
    </source>
</evidence>
<dbReference type="SUPFAM" id="SSF101116">
    <property type="entry name" value="Flagellar export chaperone FliS"/>
    <property type="match status" value="1"/>
</dbReference>
<dbReference type="OrthoDB" id="291236at2"/>
<evidence type="ECO:0000313" key="7">
    <source>
        <dbReference type="Proteomes" id="UP000001887"/>
    </source>
</evidence>
<dbReference type="Proteomes" id="UP000001887">
    <property type="component" value="Chromosome"/>
</dbReference>
<evidence type="ECO:0000256" key="4">
    <source>
        <dbReference type="ARBA" id="ARBA00022795"/>
    </source>
</evidence>
<evidence type="ECO:0000256" key="2">
    <source>
        <dbReference type="ARBA" id="ARBA00008787"/>
    </source>
</evidence>
<dbReference type="eggNOG" id="COG1516">
    <property type="taxonomic scope" value="Bacteria"/>
</dbReference>
<evidence type="ECO:0000256" key="3">
    <source>
        <dbReference type="ARBA" id="ARBA00022490"/>
    </source>
</evidence>
<dbReference type="KEGG" id="psl:Psta_2374"/>
<evidence type="ECO:0000256" key="1">
    <source>
        <dbReference type="ARBA" id="ARBA00004514"/>
    </source>
</evidence>